<protein>
    <submittedName>
        <fullName evidence="1">Uncharacterized protein</fullName>
    </submittedName>
</protein>
<dbReference type="Proteomes" id="UP000762676">
    <property type="component" value="Unassembled WGS sequence"/>
</dbReference>
<proteinExistence type="predicted"/>
<keyword evidence="2" id="KW-1185">Reference proteome</keyword>
<dbReference type="EMBL" id="BMAT01005422">
    <property type="protein sequence ID" value="GFR92910.1"/>
    <property type="molecule type" value="Genomic_DNA"/>
</dbReference>
<evidence type="ECO:0000313" key="2">
    <source>
        <dbReference type="Proteomes" id="UP000762676"/>
    </source>
</evidence>
<dbReference type="AlphaFoldDB" id="A0AAV4H819"/>
<comment type="caution">
    <text evidence="1">The sequence shown here is derived from an EMBL/GenBank/DDBJ whole genome shotgun (WGS) entry which is preliminary data.</text>
</comment>
<evidence type="ECO:0000313" key="1">
    <source>
        <dbReference type="EMBL" id="GFR92910.1"/>
    </source>
</evidence>
<reference evidence="1 2" key="1">
    <citation type="journal article" date="2021" name="Elife">
        <title>Chloroplast acquisition without the gene transfer in kleptoplastic sea slugs, Plakobranchus ocellatus.</title>
        <authorList>
            <person name="Maeda T."/>
            <person name="Takahashi S."/>
            <person name="Yoshida T."/>
            <person name="Shimamura S."/>
            <person name="Takaki Y."/>
            <person name="Nagai Y."/>
            <person name="Toyoda A."/>
            <person name="Suzuki Y."/>
            <person name="Arimoto A."/>
            <person name="Ishii H."/>
            <person name="Satoh N."/>
            <person name="Nishiyama T."/>
            <person name="Hasebe M."/>
            <person name="Maruyama T."/>
            <person name="Minagawa J."/>
            <person name="Obokata J."/>
            <person name="Shigenobu S."/>
        </authorList>
    </citation>
    <scope>NUCLEOTIDE SEQUENCE [LARGE SCALE GENOMIC DNA]</scope>
</reference>
<gene>
    <name evidence="1" type="ORF">ElyMa_002630200</name>
</gene>
<organism evidence="1 2">
    <name type="scientific">Elysia marginata</name>
    <dbReference type="NCBI Taxonomy" id="1093978"/>
    <lineage>
        <taxon>Eukaryota</taxon>
        <taxon>Metazoa</taxon>
        <taxon>Spiralia</taxon>
        <taxon>Lophotrochozoa</taxon>
        <taxon>Mollusca</taxon>
        <taxon>Gastropoda</taxon>
        <taxon>Heterobranchia</taxon>
        <taxon>Euthyneura</taxon>
        <taxon>Panpulmonata</taxon>
        <taxon>Sacoglossa</taxon>
        <taxon>Placobranchoidea</taxon>
        <taxon>Plakobranchidae</taxon>
        <taxon>Elysia</taxon>
    </lineage>
</organism>
<accession>A0AAV4H819</accession>
<name>A0AAV4H819_9GAST</name>
<sequence length="116" mass="13222">MDIYFNKDANIVIILDTSVCLATTRCTQRCVECVPRDHQPSTGSRALYIRLNRVEECRKGRENRDIILSKKEGKKDIEKVLTNEEGSPQPIAYCARGLHKKTINHFLCTKNESGAR</sequence>